<dbReference type="Gene3D" id="3.30.930.10">
    <property type="entry name" value="Bira Bifunctional Protein, Domain 2"/>
    <property type="match status" value="1"/>
</dbReference>
<organism evidence="1 2">
    <name type="scientific">Artemisia annua</name>
    <name type="common">Sweet wormwood</name>
    <dbReference type="NCBI Taxonomy" id="35608"/>
    <lineage>
        <taxon>Eukaryota</taxon>
        <taxon>Viridiplantae</taxon>
        <taxon>Streptophyta</taxon>
        <taxon>Embryophyta</taxon>
        <taxon>Tracheophyta</taxon>
        <taxon>Spermatophyta</taxon>
        <taxon>Magnoliopsida</taxon>
        <taxon>eudicotyledons</taxon>
        <taxon>Gunneridae</taxon>
        <taxon>Pentapetalae</taxon>
        <taxon>asterids</taxon>
        <taxon>campanulids</taxon>
        <taxon>Asterales</taxon>
        <taxon>Asteraceae</taxon>
        <taxon>Asteroideae</taxon>
        <taxon>Anthemideae</taxon>
        <taxon>Artemisiinae</taxon>
        <taxon>Artemisia</taxon>
    </lineage>
</organism>
<dbReference type="Proteomes" id="UP000245207">
    <property type="component" value="Unassembled WGS sequence"/>
</dbReference>
<dbReference type="InterPro" id="IPR045864">
    <property type="entry name" value="aa-tRNA-synth_II/BPL/LPL"/>
</dbReference>
<accession>A0A2U1K9J6</accession>
<evidence type="ECO:0000313" key="2">
    <source>
        <dbReference type="Proteomes" id="UP000245207"/>
    </source>
</evidence>
<dbReference type="AlphaFoldDB" id="A0A2U1K9J6"/>
<dbReference type="EMBL" id="PKPP01029249">
    <property type="protein sequence ID" value="PWA24231.1"/>
    <property type="molecule type" value="Genomic_DNA"/>
</dbReference>
<sequence>METKNMDEKDALKVVKWWVESQLKVKKAFRKTLFKALEQLYFYTKVKDSNAAALYNHGPPSTIIENRLTKFWHKILILLLKFYQHFVMEDKILRPVIPDSVLKASGQVDIDTDHMVKDDKTRELKHILAVLNDLCPEQLGAKNEYDIVETITRNPLFETQLDANSDAKGNVVLLL</sequence>
<comment type="caution">
    <text evidence="1">The sequence shown here is derived from an EMBL/GenBank/DDBJ whole genome shotgun (WGS) entry which is preliminary data.</text>
</comment>
<keyword evidence="2" id="KW-1185">Reference proteome</keyword>
<dbReference type="Gene3D" id="3.30.40.230">
    <property type="match status" value="1"/>
</dbReference>
<proteinExistence type="predicted"/>
<reference evidence="1 2" key="1">
    <citation type="journal article" date="2018" name="Mol. Plant">
        <title>The genome of Artemisia annua provides insight into the evolution of Asteraceae family and artemisinin biosynthesis.</title>
        <authorList>
            <person name="Shen Q."/>
            <person name="Zhang L."/>
            <person name="Liao Z."/>
            <person name="Wang S."/>
            <person name="Yan T."/>
            <person name="Shi P."/>
            <person name="Liu M."/>
            <person name="Fu X."/>
            <person name="Pan Q."/>
            <person name="Wang Y."/>
            <person name="Lv Z."/>
            <person name="Lu X."/>
            <person name="Zhang F."/>
            <person name="Jiang W."/>
            <person name="Ma Y."/>
            <person name="Chen M."/>
            <person name="Hao X."/>
            <person name="Li L."/>
            <person name="Tang Y."/>
            <person name="Lv G."/>
            <person name="Zhou Y."/>
            <person name="Sun X."/>
            <person name="Brodelius P.E."/>
            <person name="Rose J.K.C."/>
            <person name="Tang K."/>
        </authorList>
    </citation>
    <scope>NUCLEOTIDE SEQUENCE [LARGE SCALE GENOMIC DNA]</scope>
    <source>
        <strain evidence="2">cv. Huhao1</strain>
        <tissue evidence="1">Leaf</tissue>
    </source>
</reference>
<dbReference type="STRING" id="35608.A0A2U1K9J6"/>
<name>A0A2U1K9J6_ARTAN</name>
<evidence type="ECO:0000313" key="1">
    <source>
        <dbReference type="EMBL" id="PWA24231.1"/>
    </source>
</evidence>
<keyword evidence="1" id="KW-0030">Aminoacyl-tRNA synthetase</keyword>
<gene>
    <name evidence="1" type="ORF">CTI12_AA628770</name>
</gene>
<keyword evidence="1" id="KW-0436">Ligase</keyword>
<dbReference type="GO" id="GO:0004812">
    <property type="term" value="F:aminoacyl-tRNA ligase activity"/>
    <property type="evidence" value="ECO:0007669"/>
    <property type="project" value="UniProtKB-KW"/>
</dbReference>
<protein>
    <submittedName>
        <fullName evidence="1">Glycyl-tRNA synthetase / glycine--tRNA ligase</fullName>
    </submittedName>
</protein>